<sequence>MAKVNPKLMDELRELGAFDVSACYSCGVCTATCPLSQEGHEFPRKIIRYAMLGLEDKLVSSTEPWLCYYCGECTESCPRGADPAGFMMAVRRYLTTRYDFTGFSRRFYRSKVVEFVSTILLFTITVLGVYLVHGPIILTGVDLDSFLPPHIVELGDVAILVVLSALLLTNVYRMYKFTVAVKGIPFMTYIRELVSTVIPHFLTQARMLRCNRNTLNWVMHILIVYGYATIFIFVIVFLDLFQTNALYPIYNPIRLGGYIALAVLLVGAGYAIYGRIKKNAVMRQYSHSTDWFFLTLLYLVVITGVLVDVFKYLGLPMETYIAYTVHLGFVTPLLVLEVPFAKWSHLAYRPFAIYFARLNDMTKAKSIQTTA</sequence>
<dbReference type="EMBL" id="AP026830">
    <property type="protein sequence ID" value="BDR92762.1"/>
    <property type="molecule type" value="Genomic_DNA"/>
</dbReference>
<dbReference type="Gene3D" id="1.20.950.20">
    <property type="entry name" value="Transmembrane di-heme cytochromes, Chain C"/>
    <property type="match status" value="1"/>
</dbReference>
<comment type="similarity">
    <text evidence="1">Belongs to the HdrC family.</text>
</comment>
<feature type="domain" description="4Fe-4S ferredoxin-type" evidence="8">
    <location>
        <begin position="14"/>
        <end position="45"/>
    </location>
</feature>
<dbReference type="GO" id="GO:0005886">
    <property type="term" value="C:plasma membrane"/>
    <property type="evidence" value="ECO:0007669"/>
    <property type="project" value="TreeGrafter"/>
</dbReference>
<dbReference type="RefSeq" id="WP_054843519.1">
    <property type="nucleotide sequence ID" value="NZ_AP026830.1"/>
</dbReference>
<dbReference type="PROSITE" id="PS00198">
    <property type="entry name" value="4FE4S_FER_1"/>
    <property type="match status" value="1"/>
</dbReference>
<reference evidence="9" key="4">
    <citation type="journal article" date="2023" name="Microbiol. Resour. Announc.">
        <title>Complete Genome Sequence of Vulcanisaeta souniana Strain IC-059, a Hyperthermophilic Archaeon Isolated from Hot Spring Water in Japan.</title>
        <authorList>
            <person name="Kato S."/>
            <person name="Itoh T."/>
            <person name="Wu L."/>
            <person name="Ma J."/>
            <person name="Ohkuma M."/>
        </authorList>
    </citation>
    <scope>NUCLEOTIDE SEQUENCE</scope>
    <source>
        <strain evidence="9">JCM 11219</strain>
    </source>
</reference>
<feature type="transmembrane region" description="Helical" evidence="7">
    <location>
        <begin position="112"/>
        <end position="131"/>
    </location>
</feature>
<feature type="domain" description="4Fe-4S ferredoxin-type" evidence="8">
    <location>
        <begin position="56"/>
        <end position="81"/>
    </location>
</feature>
<evidence type="ECO:0000256" key="1">
    <source>
        <dbReference type="ARBA" id="ARBA00007097"/>
    </source>
</evidence>
<evidence type="ECO:0000256" key="3">
    <source>
        <dbReference type="ARBA" id="ARBA00022723"/>
    </source>
</evidence>
<dbReference type="InterPro" id="IPR036197">
    <property type="entry name" value="NarG-like_sf"/>
</dbReference>
<feature type="transmembrane region" description="Helical" evidence="7">
    <location>
        <begin position="293"/>
        <end position="314"/>
    </location>
</feature>
<keyword evidence="2" id="KW-0004">4Fe-4S</keyword>
<dbReference type="OrthoDB" id="144910at2157"/>
<dbReference type="InterPro" id="IPR017900">
    <property type="entry name" value="4Fe4S_Fe_S_CS"/>
</dbReference>
<name>A0A830EB69_9CREN</name>
<evidence type="ECO:0000256" key="6">
    <source>
        <dbReference type="ARBA" id="ARBA00023014"/>
    </source>
</evidence>
<feature type="transmembrane region" description="Helical" evidence="7">
    <location>
        <begin position="151"/>
        <end position="172"/>
    </location>
</feature>
<dbReference type="PANTHER" id="PTHR43255">
    <property type="entry name" value="IRON-SULFUR-BINDING OXIDOREDUCTASE FADF-RELATED-RELATED"/>
    <property type="match status" value="1"/>
</dbReference>
<reference evidence="12" key="3">
    <citation type="submission" date="2022-09" db="EMBL/GenBank/DDBJ databases">
        <title>Complete genome sequence of Vulcanisaeta souniana.</title>
        <authorList>
            <person name="Kato S."/>
            <person name="Itoh T."/>
            <person name="Ohkuma M."/>
        </authorList>
    </citation>
    <scope>NUCLEOTIDE SEQUENCE [LARGE SCALE GENOMIC DNA]</scope>
    <source>
        <strain evidence="12">JCM 11219</strain>
    </source>
</reference>
<reference evidence="10" key="1">
    <citation type="journal article" date="2014" name="Int. J. Syst. Evol. Microbiol.">
        <title>Complete genome sequence of Corynebacterium casei LMG S-19264T (=DSM 44701T), isolated from a smear-ripened cheese.</title>
        <authorList>
            <consortium name="US DOE Joint Genome Institute (JGI-PGF)"/>
            <person name="Walter F."/>
            <person name="Albersmeier A."/>
            <person name="Kalinowski J."/>
            <person name="Ruckert C."/>
        </authorList>
    </citation>
    <scope>NUCLEOTIDE SEQUENCE</scope>
    <source>
        <strain evidence="10">JCM 11219</strain>
    </source>
</reference>
<accession>A0A830EB69</accession>
<evidence type="ECO:0000313" key="10">
    <source>
        <dbReference type="EMBL" id="GGI82327.1"/>
    </source>
</evidence>
<keyword evidence="7" id="KW-0812">Transmembrane</keyword>
<keyword evidence="12" id="KW-1185">Reference proteome</keyword>
<feature type="transmembrane region" description="Helical" evidence="7">
    <location>
        <begin position="217"/>
        <end position="241"/>
    </location>
</feature>
<reference evidence="10" key="2">
    <citation type="submission" date="2020-09" db="EMBL/GenBank/DDBJ databases">
        <authorList>
            <person name="Sun Q."/>
            <person name="Ohkuma M."/>
        </authorList>
    </citation>
    <scope>NUCLEOTIDE SEQUENCE</scope>
    <source>
        <strain evidence="10">JCM 11219</strain>
    </source>
</reference>
<dbReference type="EMBL" id="BMNM01000008">
    <property type="protein sequence ID" value="GGI82327.1"/>
    <property type="molecule type" value="Genomic_DNA"/>
</dbReference>
<dbReference type="SUPFAM" id="SSF103501">
    <property type="entry name" value="Respiratory nitrate reductase 1 gamma chain"/>
    <property type="match status" value="1"/>
</dbReference>
<organism evidence="10 11">
    <name type="scientific">Vulcanisaeta souniana JCM 11219</name>
    <dbReference type="NCBI Taxonomy" id="1293586"/>
    <lineage>
        <taxon>Archaea</taxon>
        <taxon>Thermoproteota</taxon>
        <taxon>Thermoprotei</taxon>
        <taxon>Thermoproteales</taxon>
        <taxon>Thermoproteaceae</taxon>
        <taxon>Vulcanisaeta</taxon>
    </lineage>
</organism>
<dbReference type="PROSITE" id="PS51379">
    <property type="entry name" value="4FE4S_FER_2"/>
    <property type="match status" value="2"/>
</dbReference>
<dbReference type="InterPro" id="IPR051460">
    <property type="entry name" value="HdrC_iron-sulfur_subunit"/>
</dbReference>
<evidence type="ECO:0000256" key="7">
    <source>
        <dbReference type="SAM" id="Phobius"/>
    </source>
</evidence>
<protein>
    <submittedName>
        <fullName evidence="10">Heterodisulfide reductase</fullName>
    </submittedName>
</protein>
<dbReference type="Pfam" id="PF13183">
    <property type="entry name" value="Fer4_8"/>
    <property type="match status" value="1"/>
</dbReference>
<dbReference type="GO" id="GO:0016491">
    <property type="term" value="F:oxidoreductase activity"/>
    <property type="evidence" value="ECO:0007669"/>
    <property type="project" value="UniProtKB-KW"/>
</dbReference>
<dbReference type="InterPro" id="IPR017896">
    <property type="entry name" value="4Fe4S_Fe-S-bd"/>
</dbReference>
<dbReference type="Gene3D" id="1.10.1060.10">
    <property type="entry name" value="Alpha-helical ferredoxin"/>
    <property type="match status" value="1"/>
</dbReference>
<evidence type="ECO:0000256" key="4">
    <source>
        <dbReference type="ARBA" id="ARBA00023002"/>
    </source>
</evidence>
<proteinExistence type="inferred from homology"/>
<evidence type="ECO:0000313" key="9">
    <source>
        <dbReference type="EMBL" id="BDR92762.1"/>
    </source>
</evidence>
<evidence type="ECO:0000313" key="12">
    <source>
        <dbReference type="Proteomes" id="UP001060771"/>
    </source>
</evidence>
<keyword evidence="7" id="KW-1133">Transmembrane helix</keyword>
<dbReference type="SUPFAM" id="SSF46548">
    <property type="entry name" value="alpha-helical ferredoxin"/>
    <property type="match status" value="1"/>
</dbReference>
<dbReference type="Proteomes" id="UP000657075">
    <property type="component" value="Unassembled WGS sequence"/>
</dbReference>
<feature type="transmembrane region" description="Helical" evidence="7">
    <location>
        <begin position="320"/>
        <end position="340"/>
    </location>
</feature>
<dbReference type="Proteomes" id="UP001060771">
    <property type="component" value="Chromosome"/>
</dbReference>
<dbReference type="PANTHER" id="PTHR43255:SF1">
    <property type="entry name" value="IRON-SULFUR-BINDING OXIDOREDUCTASE FADF-RELATED"/>
    <property type="match status" value="1"/>
</dbReference>
<feature type="transmembrane region" description="Helical" evidence="7">
    <location>
        <begin position="253"/>
        <end position="273"/>
    </location>
</feature>
<keyword evidence="6" id="KW-0411">Iron-sulfur</keyword>
<evidence type="ECO:0000256" key="5">
    <source>
        <dbReference type="ARBA" id="ARBA00023004"/>
    </source>
</evidence>
<dbReference type="GeneID" id="76207395"/>
<evidence type="ECO:0000313" key="11">
    <source>
        <dbReference type="Proteomes" id="UP000657075"/>
    </source>
</evidence>
<keyword evidence="7" id="KW-0472">Membrane</keyword>
<keyword evidence="5" id="KW-0408">Iron</keyword>
<dbReference type="InterPro" id="IPR009051">
    <property type="entry name" value="Helical_ferredxn"/>
</dbReference>
<gene>
    <name evidence="10" type="ORF">GCM10007112_18840</name>
    <name evidence="9" type="ORF">Vsou_18550</name>
</gene>
<keyword evidence="4" id="KW-0560">Oxidoreductase</keyword>
<dbReference type="GO" id="GO:0051539">
    <property type="term" value="F:4 iron, 4 sulfur cluster binding"/>
    <property type="evidence" value="ECO:0007669"/>
    <property type="project" value="UniProtKB-KW"/>
</dbReference>
<dbReference type="GO" id="GO:0046872">
    <property type="term" value="F:metal ion binding"/>
    <property type="evidence" value="ECO:0007669"/>
    <property type="project" value="UniProtKB-KW"/>
</dbReference>
<evidence type="ECO:0000256" key="2">
    <source>
        <dbReference type="ARBA" id="ARBA00022485"/>
    </source>
</evidence>
<evidence type="ECO:0000259" key="8">
    <source>
        <dbReference type="PROSITE" id="PS51379"/>
    </source>
</evidence>
<keyword evidence="3" id="KW-0479">Metal-binding</keyword>
<dbReference type="AlphaFoldDB" id="A0A830EB69"/>